<proteinExistence type="predicted"/>
<dbReference type="Proteomes" id="UP000308530">
    <property type="component" value="Chromosome"/>
</dbReference>
<dbReference type="RefSeq" id="WP_138286181.1">
    <property type="nucleotide sequence ID" value="NZ_CP058350.1"/>
</dbReference>
<name>A0ABX6QPX3_9HYPH</name>
<dbReference type="PANTHER" id="PTHR38030:SF2">
    <property type="entry name" value="PROTOPORPHYRINOGEN IX DEHYDROGENASE [QUINONE]"/>
    <property type="match status" value="1"/>
</dbReference>
<dbReference type="Pfam" id="PF12724">
    <property type="entry name" value="Flavodoxin_5"/>
    <property type="match status" value="1"/>
</dbReference>
<dbReference type="SUPFAM" id="SSF52218">
    <property type="entry name" value="Flavoproteins"/>
    <property type="match status" value="1"/>
</dbReference>
<dbReference type="PROSITE" id="PS50902">
    <property type="entry name" value="FLAVODOXIN_LIKE"/>
    <property type="match status" value="1"/>
</dbReference>
<reference evidence="4 5" key="1">
    <citation type="submission" date="2020-06" db="EMBL/GenBank/DDBJ databases">
        <title>Genome sequence of Rhizobium sp strain ADMK78.</title>
        <authorList>
            <person name="Rahi P."/>
        </authorList>
    </citation>
    <scope>NUCLEOTIDE SEQUENCE [LARGE SCALE GENOMIC DNA]</scope>
    <source>
        <strain evidence="4 5">ADMK78</strain>
    </source>
</reference>
<evidence type="ECO:0000313" key="4">
    <source>
        <dbReference type="EMBL" id="QLF70626.1"/>
    </source>
</evidence>
<evidence type="ECO:0000256" key="2">
    <source>
        <dbReference type="ARBA" id="ARBA00022643"/>
    </source>
</evidence>
<keyword evidence="5" id="KW-1185">Reference proteome</keyword>
<dbReference type="EMBL" id="CP058350">
    <property type="protein sequence ID" value="QLF70626.1"/>
    <property type="molecule type" value="Genomic_DNA"/>
</dbReference>
<dbReference type="Gene3D" id="3.40.50.360">
    <property type="match status" value="1"/>
</dbReference>
<evidence type="ECO:0000256" key="1">
    <source>
        <dbReference type="ARBA" id="ARBA00022630"/>
    </source>
</evidence>
<organism evidence="4 5">
    <name type="scientific">Peteryoungia desertarenae</name>
    <dbReference type="NCBI Taxonomy" id="1813451"/>
    <lineage>
        <taxon>Bacteria</taxon>
        <taxon>Pseudomonadati</taxon>
        <taxon>Pseudomonadota</taxon>
        <taxon>Alphaproteobacteria</taxon>
        <taxon>Hyphomicrobiales</taxon>
        <taxon>Rhizobiaceae</taxon>
        <taxon>Peteryoungia</taxon>
    </lineage>
</organism>
<gene>
    <name evidence="4" type="ORF">FE840_014365</name>
</gene>
<dbReference type="PANTHER" id="PTHR38030">
    <property type="entry name" value="PROTOPORPHYRINOGEN IX DEHYDROGENASE [MENAQUINONE]"/>
    <property type="match status" value="1"/>
</dbReference>
<keyword evidence="2" id="KW-0288">FMN</keyword>
<dbReference type="InterPro" id="IPR029039">
    <property type="entry name" value="Flavoprotein-like_sf"/>
</dbReference>
<keyword evidence="1" id="KW-0285">Flavoprotein</keyword>
<feature type="domain" description="Flavodoxin-like" evidence="3">
    <location>
        <begin position="3"/>
        <end position="143"/>
    </location>
</feature>
<dbReference type="InterPro" id="IPR026816">
    <property type="entry name" value="Flavodoxin_dom"/>
</dbReference>
<dbReference type="InterPro" id="IPR008254">
    <property type="entry name" value="Flavodoxin/NO_synth"/>
</dbReference>
<accession>A0ABX6QPX3</accession>
<protein>
    <submittedName>
        <fullName evidence="4">Protoporphyrinogen oxidase</fullName>
    </submittedName>
</protein>
<evidence type="ECO:0000313" key="5">
    <source>
        <dbReference type="Proteomes" id="UP000308530"/>
    </source>
</evidence>
<evidence type="ECO:0000259" key="3">
    <source>
        <dbReference type="PROSITE" id="PS50902"/>
    </source>
</evidence>
<sequence>MIILVGYTSIEGQTKKIAEAIAARIEQAGDRALLFNIASMDEYAVGHPEAAILCAPIHAGRYPGAFTDFVARERPWLNSVPSAFVSVTLSIASDYDDERAEAEHFPEAMKAESGWKPAMIHHAAGALRFTQYDFFKRWMMKRIASHENAPTDTSRDHEFTDWTALASFTTDFLKAARP</sequence>
<dbReference type="InterPro" id="IPR052200">
    <property type="entry name" value="Protoporphyrinogen_IX_DH"/>
</dbReference>